<proteinExistence type="predicted"/>
<protein>
    <submittedName>
        <fullName evidence="2">Fig4 protein</fullName>
    </submittedName>
</protein>
<feature type="compositionally biased region" description="Basic residues" evidence="1">
    <location>
        <begin position="204"/>
        <end position="213"/>
    </location>
</feature>
<feature type="region of interest" description="Disordered" evidence="1">
    <location>
        <begin position="201"/>
        <end position="222"/>
    </location>
</feature>
<dbReference type="Proteomes" id="UP000649617">
    <property type="component" value="Unassembled WGS sequence"/>
</dbReference>
<reference evidence="2" key="1">
    <citation type="submission" date="2021-02" db="EMBL/GenBank/DDBJ databases">
        <authorList>
            <person name="Dougan E. K."/>
            <person name="Rhodes N."/>
            <person name="Thang M."/>
            <person name="Chan C."/>
        </authorList>
    </citation>
    <scope>NUCLEOTIDE SEQUENCE</scope>
</reference>
<organism evidence="2 3">
    <name type="scientific">Symbiodinium pilosum</name>
    <name type="common">Dinoflagellate</name>
    <dbReference type="NCBI Taxonomy" id="2952"/>
    <lineage>
        <taxon>Eukaryota</taxon>
        <taxon>Sar</taxon>
        <taxon>Alveolata</taxon>
        <taxon>Dinophyceae</taxon>
        <taxon>Suessiales</taxon>
        <taxon>Symbiodiniaceae</taxon>
        <taxon>Symbiodinium</taxon>
    </lineage>
</organism>
<dbReference type="AlphaFoldDB" id="A0A812Y340"/>
<evidence type="ECO:0000313" key="2">
    <source>
        <dbReference type="EMBL" id="CAE7764701.1"/>
    </source>
</evidence>
<gene>
    <name evidence="2" type="primary">Fig4</name>
    <name evidence="2" type="ORF">SPIL2461_LOCUS22393</name>
</gene>
<dbReference type="OrthoDB" id="405996at2759"/>
<name>A0A812Y340_SYMPI</name>
<sequence>MSTVATQASDSEKQQSEKAKTRIRLVECGPLGGSARPAGRAGTHVQWAATPTGQWVRVFSTTAIAPNRQRDKSRVENSLGLAEFGDAWTEFYGTSTGLPIGRGYDRIVYGDHGPYVEFSAHQLCWSTFPAFVEKPEMSFFDEYYTADGLTMLYAQKRTVVNKPNPPSGPWSAQNNRPEGYANYLIGKFYLACEPHVITVSRPSTKPRRKKRGKGGINGVPGMEAFEDADATELHEAHEAPEAGGAWWPENLQEDCWQDWQETPCDDWWGGWQGQVETAAWQYTQADVPDAGPYDFTEDQTCNLESHGDRKPAFCWLGV</sequence>
<feature type="region of interest" description="Disordered" evidence="1">
    <location>
        <begin position="1"/>
        <end position="22"/>
    </location>
</feature>
<evidence type="ECO:0000313" key="3">
    <source>
        <dbReference type="Proteomes" id="UP000649617"/>
    </source>
</evidence>
<accession>A0A812Y340</accession>
<keyword evidence="3" id="KW-1185">Reference proteome</keyword>
<evidence type="ECO:0000256" key="1">
    <source>
        <dbReference type="SAM" id="MobiDB-lite"/>
    </source>
</evidence>
<dbReference type="EMBL" id="CAJNIZ010047248">
    <property type="protein sequence ID" value="CAE7764701.1"/>
    <property type="molecule type" value="Genomic_DNA"/>
</dbReference>
<feature type="compositionally biased region" description="Basic and acidic residues" evidence="1">
    <location>
        <begin position="10"/>
        <end position="20"/>
    </location>
</feature>
<comment type="caution">
    <text evidence="2">The sequence shown here is derived from an EMBL/GenBank/DDBJ whole genome shotgun (WGS) entry which is preliminary data.</text>
</comment>